<comment type="similarity">
    <text evidence="1">Belongs to the poly(ADP-ribose) glycohydrolase family.</text>
</comment>
<evidence type="ECO:0000256" key="4">
    <source>
        <dbReference type="PIRSR" id="PIRSR607724-1"/>
    </source>
</evidence>
<dbReference type="GO" id="GO:0005737">
    <property type="term" value="C:cytoplasm"/>
    <property type="evidence" value="ECO:0007669"/>
    <property type="project" value="TreeGrafter"/>
</dbReference>
<dbReference type="Proteomes" id="UP000332933">
    <property type="component" value="Unassembled WGS sequence"/>
</dbReference>
<feature type="compositionally biased region" description="Basic and acidic residues" evidence="6">
    <location>
        <begin position="1"/>
        <end position="10"/>
    </location>
</feature>
<dbReference type="InterPro" id="IPR046372">
    <property type="entry name" value="PARG_cat_C"/>
</dbReference>
<feature type="region of interest" description="Disordered" evidence="6">
    <location>
        <begin position="1"/>
        <end position="25"/>
    </location>
</feature>
<dbReference type="AlphaFoldDB" id="A0A485LGU5"/>
<organism evidence="10 11">
    <name type="scientific">Aphanomyces stellatus</name>
    <dbReference type="NCBI Taxonomy" id="120398"/>
    <lineage>
        <taxon>Eukaryota</taxon>
        <taxon>Sar</taxon>
        <taxon>Stramenopiles</taxon>
        <taxon>Oomycota</taxon>
        <taxon>Saprolegniomycetes</taxon>
        <taxon>Saprolegniales</taxon>
        <taxon>Verrucalvaceae</taxon>
        <taxon>Aphanomyces</taxon>
    </lineage>
</organism>
<feature type="binding site" evidence="5">
    <location>
        <position position="415"/>
    </location>
    <ligand>
        <name>substrate</name>
    </ligand>
</feature>
<dbReference type="GO" id="GO:1990966">
    <property type="term" value="P:ATP generation from poly-ADP-D-ribose"/>
    <property type="evidence" value="ECO:0007669"/>
    <property type="project" value="TreeGrafter"/>
</dbReference>
<feature type="active site" evidence="4">
    <location>
        <position position="398"/>
    </location>
</feature>
<dbReference type="EMBL" id="CAADRA010006984">
    <property type="protein sequence ID" value="VFT97846.1"/>
    <property type="molecule type" value="Genomic_DNA"/>
</dbReference>
<dbReference type="InterPro" id="IPR048362">
    <property type="entry name" value="PARG_helical"/>
</dbReference>
<dbReference type="Gene3D" id="3.40.50.10190">
    <property type="entry name" value="BRCT domain"/>
    <property type="match status" value="1"/>
</dbReference>
<dbReference type="InterPro" id="IPR036420">
    <property type="entry name" value="BRCT_dom_sf"/>
</dbReference>
<dbReference type="GO" id="GO:0006282">
    <property type="term" value="P:regulation of DNA repair"/>
    <property type="evidence" value="ECO:0007669"/>
    <property type="project" value="InterPro"/>
</dbReference>
<evidence type="ECO:0000256" key="1">
    <source>
        <dbReference type="ARBA" id="ARBA00009545"/>
    </source>
</evidence>
<feature type="active site" evidence="4">
    <location>
        <position position="417"/>
    </location>
</feature>
<dbReference type="GO" id="GO:0005975">
    <property type="term" value="P:carbohydrate metabolic process"/>
    <property type="evidence" value="ECO:0007669"/>
    <property type="project" value="InterPro"/>
</dbReference>
<protein>
    <recommendedName>
        <fullName evidence="2">poly(ADP-ribose) glycohydrolase</fullName>
        <ecNumber evidence="2">3.2.1.143</ecNumber>
    </recommendedName>
</protein>
<dbReference type="PANTHER" id="PTHR12837">
    <property type="entry name" value="POLY ADP-RIBOSE GLYCOHYDROLASE"/>
    <property type="match status" value="1"/>
</dbReference>
<dbReference type="GO" id="GO:0005634">
    <property type="term" value="C:nucleus"/>
    <property type="evidence" value="ECO:0007669"/>
    <property type="project" value="TreeGrafter"/>
</dbReference>
<keyword evidence="11" id="KW-1185">Reference proteome</keyword>
<reference evidence="9" key="2">
    <citation type="submission" date="2019-06" db="EMBL/GenBank/DDBJ databases">
        <title>Genomics analysis of Aphanomyces spp. identifies a new class of oomycete effector associated with host adaptation.</title>
        <authorList>
            <person name="Gaulin E."/>
        </authorList>
    </citation>
    <scope>NUCLEOTIDE SEQUENCE</scope>
    <source>
        <strain evidence="9">CBS 578.67</strain>
    </source>
</reference>
<evidence type="ECO:0000313" key="9">
    <source>
        <dbReference type="EMBL" id="KAF0687091.1"/>
    </source>
</evidence>
<feature type="compositionally biased region" description="Acidic residues" evidence="6">
    <location>
        <begin position="11"/>
        <end position="21"/>
    </location>
</feature>
<evidence type="ECO:0000313" key="11">
    <source>
        <dbReference type="Proteomes" id="UP000332933"/>
    </source>
</evidence>
<evidence type="ECO:0000256" key="3">
    <source>
        <dbReference type="ARBA" id="ARBA00022801"/>
    </source>
</evidence>
<dbReference type="EMBL" id="VJMH01006958">
    <property type="protein sequence ID" value="KAF0687091.1"/>
    <property type="molecule type" value="Genomic_DNA"/>
</dbReference>
<evidence type="ECO:0000259" key="7">
    <source>
        <dbReference type="Pfam" id="PF05028"/>
    </source>
</evidence>
<feature type="binding site" evidence="5">
    <location>
        <position position="474"/>
    </location>
    <ligand>
        <name>substrate</name>
    </ligand>
</feature>
<evidence type="ECO:0000256" key="5">
    <source>
        <dbReference type="PIRSR" id="PIRSR607724-2"/>
    </source>
</evidence>
<evidence type="ECO:0000256" key="6">
    <source>
        <dbReference type="SAM" id="MobiDB-lite"/>
    </source>
</evidence>
<evidence type="ECO:0000256" key="2">
    <source>
        <dbReference type="ARBA" id="ARBA00012255"/>
    </source>
</evidence>
<dbReference type="GO" id="GO:0004649">
    <property type="term" value="F:poly(ADP-ribose) glycohydrolase activity"/>
    <property type="evidence" value="ECO:0007669"/>
    <property type="project" value="UniProtKB-EC"/>
</dbReference>
<accession>A0A485LGU5</accession>
<reference evidence="10 11" key="1">
    <citation type="submission" date="2019-03" db="EMBL/GenBank/DDBJ databases">
        <authorList>
            <person name="Gaulin E."/>
            <person name="Dumas B."/>
        </authorList>
    </citation>
    <scope>NUCLEOTIDE SEQUENCE [LARGE SCALE GENOMIC DNA]</scope>
    <source>
        <strain evidence="10">CBS 568.67</strain>
    </source>
</reference>
<dbReference type="GO" id="GO:0009225">
    <property type="term" value="P:nucleotide-sugar metabolic process"/>
    <property type="evidence" value="ECO:0007669"/>
    <property type="project" value="TreeGrafter"/>
</dbReference>
<proteinExistence type="inferred from homology"/>
<feature type="domain" description="PARG catalytic Macro" evidence="7">
    <location>
        <begin position="371"/>
        <end position="589"/>
    </location>
</feature>
<dbReference type="EC" id="3.2.1.143" evidence="2"/>
<dbReference type="PANTHER" id="PTHR12837:SF0">
    <property type="entry name" value="POLY(ADP-RIBOSE) GLYCOHYDROLASE"/>
    <property type="match status" value="1"/>
</dbReference>
<dbReference type="Pfam" id="PF20811">
    <property type="entry name" value="PARG_cat_N"/>
    <property type="match status" value="1"/>
</dbReference>
<keyword evidence="3" id="KW-0378">Hydrolase</keyword>
<name>A0A485LGU5_9STRA</name>
<feature type="domain" description="PARG helical" evidence="8">
    <location>
        <begin position="234"/>
        <end position="346"/>
    </location>
</feature>
<dbReference type="OrthoDB" id="1937899at2759"/>
<sequence length="653" mass="72584">MSSRGNKSESDFEPSSEEEWQMDQPMQKIMRTHPAAAAQGPKDQLVQRRRPSFKGWTFACLGLTRTDEARVAEIVRLHDGQMEAKQATGGGHLATCSHVVAGYWFPCLTPPPSDDSPVYVSLHWLETVHATKRNVPYDESMLFQPPSYIPTTLALDRLSYPAHFATATNWCTHVQLPCSPHSMFEYSVPRWPYIVALLAQPITTFAELERTIHRITGRDNPLDCLRMALQSLPRFFDSTMPVMIELALDLPTLFSTPVPLLTQQTSASVALSQRQIAALLVHGFLCSFPHATDMFNHINFYEIYYHEQTTKTPSWGDDGSFFDVNVQKLRTLVHYFDRVAHAADADDSNRRHVVYRRVCLDPVPDWRVLASSSASTWTPVDVHGVGAIEAHRGALQVDFANKFAGGGVLGHGCVQEEIRFLINPECLVACLLTEVLGATTTTIHLHILTGNCLVEPNECFLIHGSEQYAVYTGYGSTYAFAGNVDDATPILNGRRDTVIVGIDASKYYRSTAWHQYRVDDIARELTKAHIGFQRLNDETTTARIRPVATGNWGCGVFGGDVELKFLVQWIAASWNGRAVAYYTFGNEALGAQLTAFAAWATSTPGVSVATILTLLLDVASNAALRAYMKKHHARGASVFAWVQQQFLNSDNID</sequence>
<evidence type="ECO:0000313" key="10">
    <source>
        <dbReference type="EMBL" id="VFT97846.1"/>
    </source>
</evidence>
<gene>
    <name evidence="10" type="primary">Aste57867_21172</name>
    <name evidence="9" type="ORF">As57867_021104</name>
    <name evidence="10" type="ORF">ASTE57867_21172</name>
</gene>
<evidence type="ECO:0000259" key="8">
    <source>
        <dbReference type="Pfam" id="PF20811"/>
    </source>
</evidence>
<dbReference type="Pfam" id="PF05028">
    <property type="entry name" value="PARG_cat_C"/>
    <property type="match status" value="1"/>
</dbReference>
<feature type="binding site" evidence="5">
    <location>
        <position position="401"/>
    </location>
    <ligand>
        <name>substrate</name>
    </ligand>
</feature>
<dbReference type="InterPro" id="IPR007724">
    <property type="entry name" value="Poly_GlycHdrlase"/>
</dbReference>
<feature type="active site" evidence="4">
    <location>
        <position position="416"/>
    </location>
</feature>
<dbReference type="SUPFAM" id="SSF52113">
    <property type="entry name" value="BRCT domain"/>
    <property type="match status" value="1"/>
</dbReference>